<evidence type="ECO:0000256" key="6">
    <source>
        <dbReference type="ARBA" id="ARBA00023163"/>
    </source>
</evidence>
<dbReference type="Pfam" id="PF11635">
    <property type="entry name" value="Med16_N"/>
    <property type="match status" value="1"/>
</dbReference>
<dbReference type="AlphaFoldDB" id="A0A9W6YV31"/>
<dbReference type="PANTHER" id="PTHR13224">
    <property type="entry name" value="THYROID HORMONE RECEPTOR-ASSOCIATED PROTEIN-RELATED"/>
    <property type="match status" value="1"/>
</dbReference>
<dbReference type="Pfam" id="PF20719">
    <property type="entry name" value="Med16_C"/>
    <property type="match status" value="1"/>
</dbReference>
<proteinExistence type="inferred from homology"/>
<evidence type="ECO:0000313" key="13">
    <source>
        <dbReference type="EMBL" id="GMG39608.1"/>
    </source>
</evidence>
<dbReference type="PANTHER" id="PTHR13224:SF6">
    <property type="entry name" value="MEDIATOR OF RNA POLYMERASE II TRANSCRIPTION SUBUNIT 16"/>
    <property type="match status" value="1"/>
</dbReference>
<evidence type="ECO:0000256" key="2">
    <source>
        <dbReference type="ARBA" id="ARBA00006543"/>
    </source>
</evidence>
<dbReference type="GO" id="GO:0016592">
    <property type="term" value="C:mediator complex"/>
    <property type="evidence" value="ECO:0007669"/>
    <property type="project" value="InterPro"/>
</dbReference>
<evidence type="ECO:0000256" key="10">
    <source>
        <dbReference type="SAM" id="MobiDB-lite"/>
    </source>
</evidence>
<evidence type="ECO:0000259" key="11">
    <source>
        <dbReference type="Pfam" id="PF11635"/>
    </source>
</evidence>
<protein>
    <recommendedName>
        <fullName evidence="3 9">Mediator of RNA polymerase II transcription subunit 16</fullName>
    </recommendedName>
    <alternativeName>
        <fullName evidence="8 9">Mediator complex subunit 16</fullName>
    </alternativeName>
</protein>
<evidence type="ECO:0000256" key="1">
    <source>
        <dbReference type="ARBA" id="ARBA00004123"/>
    </source>
</evidence>
<keyword evidence="5 9" id="KW-0010">Activator</keyword>
<evidence type="ECO:0000259" key="12">
    <source>
        <dbReference type="Pfam" id="PF20719"/>
    </source>
</evidence>
<evidence type="ECO:0000256" key="4">
    <source>
        <dbReference type="ARBA" id="ARBA00023015"/>
    </source>
</evidence>
<dbReference type="OrthoDB" id="4139168at2759"/>
<feature type="region of interest" description="Disordered" evidence="10">
    <location>
        <begin position="685"/>
        <end position="759"/>
    </location>
</feature>
<dbReference type="InterPro" id="IPR021665">
    <property type="entry name" value="Mediator_Med16_N"/>
</dbReference>
<name>A0A9W6YV31_AMBMO</name>
<accession>A0A9W6YV31</accession>
<keyword evidence="7 9" id="KW-0539">Nucleus</keyword>
<comment type="function">
    <text evidence="9">Component of the Mediator complex, a coactivator involved in the regulated transcription of nearly all RNA polymerase II-dependent genes. Mediator functions as a bridge to convey information from gene-specific regulatory proteins to the basal RNA polymerase II transcription machinery. Mediator is recruited to promoters by direct interactions with regulatory proteins and serves as a scaffold for the assembly of a functional preinitiation complex with RNA polymerase II and the general transcription factors.</text>
</comment>
<feature type="domain" description="Mediator complex subunit 16 C-terminal" evidence="12">
    <location>
        <begin position="760"/>
        <end position="815"/>
    </location>
</feature>
<evidence type="ECO:0000256" key="9">
    <source>
        <dbReference type="RuleBase" id="RU364149"/>
    </source>
</evidence>
<keyword evidence="6 9" id="KW-0804">Transcription</keyword>
<feature type="domain" description="Mediator complex subunit Med16 N-terminal" evidence="11">
    <location>
        <begin position="17"/>
        <end position="171"/>
    </location>
</feature>
<evidence type="ECO:0000256" key="3">
    <source>
        <dbReference type="ARBA" id="ARBA00019614"/>
    </source>
</evidence>
<keyword evidence="4 9" id="KW-0805">Transcription regulation</keyword>
<dbReference type="GO" id="GO:0045893">
    <property type="term" value="P:positive regulation of DNA-templated transcription"/>
    <property type="evidence" value="ECO:0007669"/>
    <property type="project" value="TreeGrafter"/>
</dbReference>
<evidence type="ECO:0000256" key="8">
    <source>
        <dbReference type="ARBA" id="ARBA00032015"/>
    </source>
</evidence>
<feature type="compositionally biased region" description="Low complexity" evidence="10">
    <location>
        <begin position="739"/>
        <end position="749"/>
    </location>
</feature>
<comment type="similarity">
    <text evidence="2 9">Belongs to the Mediator complex subunit 16 family.</text>
</comment>
<sequence length="816" mass="91151">MVKKILQIDVNRFDPECSILTNLDLISPNYHQSTAMEVLLSFENQRSFNREPVKTVLYRFQLEATSQLTKLHSAFQSIGSKKGVDIKSLKSETAYELKYKQKLEFNDSLLSMEILNLDMIMGFVFASGELKFFDRSNFEQIKNLYNQVSPAADPLLPNTINTLFDAGFEFSRMPFQPKYVIVSPNMCCYVSLPLNDSNLHVSVIKCQVKPENLPPKRKGLLLATTVSIALRHTSACYFGYCTDDIVAAIKVELWRCSKLIGDKYSYRLLVSILQECQTAISLNIDISTEQMDKMSQNQPLQRMLALQLSLGTSRNWTRNKSGKIALALVNLKFVASSLIYTISTIYGNMQRLARKVMNTDTLANATAREDSIVTIVGTIRWCIDYVIAINQEMLELTNAFKTNNKEQIDHMIHESVVVPLLLGKVPRSFLLLAISNVIKLFRFVQKFIEKNDNTLTAMETAENPMGAFKAVEKQLVIDDSPLLLDASENSSSSMSNGAGMNGGASRIAKNIVAQPTTEAYYRVGAMISNSPVPLHAFQKFLQDADVPLRNNRLDASTSLAVEQQIVCQGYVSKSFIEHLRSLCNVYDKVMLNNSSIDLQRLYFYDTLWLKILNGTPDESEDSLSLEEAIDTELYNNTNLPPVLSRTNFKLSHICNKKLIESNTYDGMMLDTLRKQLLKPSQLMDIADNSNIPPDNTHPHHPQNNQLHHSHGGSSLLGGGAIAMQMQHRRTLSSSVGPDSTNGNNSSTGNNGSGSGLNSGQHMNVVKLKMRKCIRCGAISSITDEVAYVPSHPTTTTNPAFQHYQRVCFCGGSWANM</sequence>
<comment type="subunit">
    <text evidence="9">Component of the Mediator complex.</text>
</comment>
<evidence type="ECO:0000313" key="14">
    <source>
        <dbReference type="Proteomes" id="UP001165063"/>
    </source>
</evidence>
<dbReference type="InterPro" id="IPR048338">
    <property type="entry name" value="Mediator_Med16"/>
</dbReference>
<dbReference type="EMBL" id="BSXU01003043">
    <property type="protein sequence ID" value="GMG39608.1"/>
    <property type="molecule type" value="Genomic_DNA"/>
</dbReference>
<comment type="caution">
    <text evidence="13">The sequence shown here is derived from an EMBL/GenBank/DDBJ whole genome shotgun (WGS) entry which is preliminary data.</text>
</comment>
<organism evidence="13 14">
    <name type="scientific">Ambrosiozyma monospora</name>
    <name type="common">Yeast</name>
    <name type="synonym">Endomycopsis monosporus</name>
    <dbReference type="NCBI Taxonomy" id="43982"/>
    <lineage>
        <taxon>Eukaryota</taxon>
        <taxon>Fungi</taxon>
        <taxon>Dikarya</taxon>
        <taxon>Ascomycota</taxon>
        <taxon>Saccharomycotina</taxon>
        <taxon>Pichiomycetes</taxon>
        <taxon>Pichiales</taxon>
        <taxon>Pichiaceae</taxon>
        <taxon>Ambrosiozyma</taxon>
    </lineage>
</organism>
<keyword evidence="14" id="KW-1185">Reference proteome</keyword>
<gene>
    <name evidence="9" type="primary">MED16</name>
    <name evidence="13" type="ORF">Amon01_000547800</name>
</gene>
<evidence type="ECO:0000256" key="7">
    <source>
        <dbReference type="ARBA" id="ARBA00023242"/>
    </source>
</evidence>
<reference evidence="13" key="1">
    <citation type="submission" date="2023-04" db="EMBL/GenBank/DDBJ databases">
        <title>Ambrosiozyma monospora NBRC 1965.</title>
        <authorList>
            <person name="Ichikawa N."/>
            <person name="Sato H."/>
            <person name="Tonouchi N."/>
        </authorList>
    </citation>
    <scope>NUCLEOTIDE SEQUENCE</scope>
    <source>
        <strain evidence="13">NBRC 1965</strain>
    </source>
</reference>
<evidence type="ECO:0000256" key="5">
    <source>
        <dbReference type="ARBA" id="ARBA00023159"/>
    </source>
</evidence>
<dbReference type="Proteomes" id="UP001165063">
    <property type="component" value="Unassembled WGS sequence"/>
</dbReference>
<dbReference type="InterPro" id="IPR048339">
    <property type="entry name" value="Mediator_Med16_C"/>
</dbReference>
<comment type="subcellular location">
    <subcellularLocation>
        <location evidence="1 9">Nucleus</location>
    </subcellularLocation>
</comment>